<dbReference type="HOGENOM" id="CLU_3211149_0_0_9"/>
<dbReference type="STRING" id="568816.Acin_2241"/>
<dbReference type="KEGG" id="ain:Acin_2241"/>
<dbReference type="EMBL" id="CP003058">
    <property type="protein sequence ID" value="AEQ23436.1"/>
    <property type="molecule type" value="Genomic_DNA"/>
</dbReference>
<proteinExistence type="predicted"/>
<dbReference type="InParanoid" id="G4Q6E6"/>
<dbReference type="AlphaFoldDB" id="G4Q6E6"/>
<accession>G4Q6E6</accession>
<organism evidence="1 2">
    <name type="scientific">Acidaminococcus intestini (strain RyC-MR95)</name>
    <dbReference type="NCBI Taxonomy" id="568816"/>
    <lineage>
        <taxon>Bacteria</taxon>
        <taxon>Bacillati</taxon>
        <taxon>Bacillota</taxon>
        <taxon>Negativicutes</taxon>
        <taxon>Acidaminococcales</taxon>
        <taxon>Acidaminococcaceae</taxon>
        <taxon>Acidaminococcus</taxon>
    </lineage>
</organism>
<gene>
    <name evidence="1" type="ordered locus">Acin_2241</name>
</gene>
<keyword evidence="2" id="KW-1185">Reference proteome</keyword>
<protein>
    <submittedName>
        <fullName evidence="1">Uncharacterized protein</fullName>
    </submittedName>
</protein>
<evidence type="ECO:0000313" key="2">
    <source>
        <dbReference type="Proteomes" id="UP000007093"/>
    </source>
</evidence>
<evidence type="ECO:0000313" key="1">
    <source>
        <dbReference type="EMBL" id="AEQ23436.1"/>
    </source>
</evidence>
<sequence length="44" mass="4959">MYAPFIPKVVPFPFLTAGSVPSSIDHATCIWVGRRQQLLCLLER</sequence>
<name>G4Q6E6_ACIIR</name>
<dbReference type="Proteomes" id="UP000007093">
    <property type="component" value="Chromosome"/>
</dbReference>
<reference evidence="1 2" key="1">
    <citation type="journal article" date="2011" name="J. Bacteriol.">
        <title>Complete genome sequence of Acidaminococcus intestini RYC-MR95, a Gram-negative bacterium from the phylum Firmicutes.</title>
        <authorList>
            <person name="D'Auria G."/>
            <person name="Galan J.C."/>
            <person name="Rodriguez-Alcayna M."/>
            <person name="Moya A."/>
            <person name="Baquero F."/>
            <person name="Latorre A."/>
        </authorList>
    </citation>
    <scope>NUCLEOTIDE SEQUENCE [LARGE SCALE GENOMIC DNA]</scope>
    <source>
        <strain evidence="1 2">RyC-MR95</strain>
    </source>
</reference>